<dbReference type="InterPro" id="IPR036758">
    <property type="entry name" value="At5g01610-like"/>
</dbReference>
<keyword evidence="3" id="KW-1185">Reference proteome</keyword>
<accession>A0A835FHX9</accession>
<feature type="compositionally biased region" description="Basic and acidic residues" evidence="1">
    <location>
        <begin position="32"/>
        <end position="48"/>
    </location>
</feature>
<dbReference type="Pfam" id="PF04398">
    <property type="entry name" value="DUF538"/>
    <property type="match status" value="1"/>
</dbReference>
<dbReference type="EMBL" id="JACEFO010000844">
    <property type="protein sequence ID" value="KAF8754866.1"/>
    <property type="molecule type" value="Genomic_DNA"/>
</dbReference>
<evidence type="ECO:0000313" key="2">
    <source>
        <dbReference type="EMBL" id="KAF8754866.1"/>
    </source>
</evidence>
<dbReference type="PANTHER" id="PTHR31676:SF24">
    <property type="entry name" value="OS06G0538900 PROTEIN"/>
    <property type="match status" value="1"/>
</dbReference>
<evidence type="ECO:0000313" key="3">
    <source>
        <dbReference type="Proteomes" id="UP000636709"/>
    </source>
</evidence>
<dbReference type="InterPro" id="IPR007493">
    <property type="entry name" value="DUF538"/>
</dbReference>
<feature type="region of interest" description="Disordered" evidence="1">
    <location>
        <begin position="192"/>
        <end position="258"/>
    </location>
</feature>
<evidence type="ECO:0000256" key="1">
    <source>
        <dbReference type="SAM" id="MobiDB-lite"/>
    </source>
</evidence>
<feature type="compositionally biased region" description="Basic and acidic residues" evidence="1">
    <location>
        <begin position="213"/>
        <end position="226"/>
    </location>
</feature>
<reference evidence="2" key="1">
    <citation type="submission" date="2020-07" db="EMBL/GenBank/DDBJ databases">
        <title>Genome sequence and genetic diversity analysis of an under-domesticated orphan crop, white fonio (Digitaria exilis).</title>
        <authorList>
            <person name="Bennetzen J.L."/>
            <person name="Chen S."/>
            <person name="Ma X."/>
            <person name="Wang X."/>
            <person name="Yssel A.E.J."/>
            <person name="Chaluvadi S.R."/>
            <person name="Johnson M."/>
            <person name="Gangashetty P."/>
            <person name="Hamidou F."/>
            <person name="Sanogo M.D."/>
            <person name="Zwaenepoel A."/>
            <person name="Wallace J."/>
            <person name="Van De Peer Y."/>
            <person name="Van Deynze A."/>
        </authorList>
    </citation>
    <scope>NUCLEOTIDE SEQUENCE</scope>
    <source>
        <tissue evidence="2">Leaves</tissue>
    </source>
</reference>
<dbReference type="Gene3D" id="2.30.240.10">
    <property type="entry name" value="At5g01610-like"/>
    <property type="match status" value="1"/>
</dbReference>
<dbReference type="PANTHER" id="PTHR31676">
    <property type="entry name" value="T31J12.3 PROTEIN-RELATED"/>
    <property type="match status" value="1"/>
</dbReference>
<dbReference type="AlphaFoldDB" id="A0A835FHX9"/>
<feature type="compositionally biased region" description="Basic and acidic residues" evidence="1">
    <location>
        <begin position="248"/>
        <end position="258"/>
    </location>
</feature>
<dbReference type="SUPFAM" id="SSF141562">
    <property type="entry name" value="At5g01610-like"/>
    <property type="match status" value="1"/>
</dbReference>
<dbReference type="Proteomes" id="UP000636709">
    <property type="component" value="Unassembled WGS sequence"/>
</dbReference>
<organism evidence="2 3">
    <name type="scientific">Digitaria exilis</name>
    <dbReference type="NCBI Taxonomy" id="1010633"/>
    <lineage>
        <taxon>Eukaryota</taxon>
        <taxon>Viridiplantae</taxon>
        <taxon>Streptophyta</taxon>
        <taxon>Embryophyta</taxon>
        <taxon>Tracheophyta</taxon>
        <taxon>Spermatophyta</taxon>
        <taxon>Magnoliopsida</taxon>
        <taxon>Liliopsida</taxon>
        <taxon>Poales</taxon>
        <taxon>Poaceae</taxon>
        <taxon>PACMAD clade</taxon>
        <taxon>Panicoideae</taxon>
        <taxon>Panicodae</taxon>
        <taxon>Paniceae</taxon>
        <taxon>Anthephorinae</taxon>
        <taxon>Digitaria</taxon>
    </lineage>
</organism>
<proteinExistence type="predicted"/>
<feature type="compositionally biased region" description="Low complexity" evidence="1">
    <location>
        <begin position="230"/>
        <end position="245"/>
    </location>
</feature>
<feature type="region of interest" description="Disordered" evidence="1">
    <location>
        <begin position="28"/>
        <end position="51"/>
    </location>
</feature>
<name>A0A835FHX9_9POAL</name>
<gene>
    <name evidence="2" type="ORF">HU200_011404</name>
</gene>
<dbReference type="OrthoDB" id="1862368at2759"/>
<protein>
    <submittedName>
        <fullName evidence="2">Uncharacterized protein</fullName>
    </submittedName>
</protein>
<sequence>MAPASRIYLQQQARFCETKTSGFIIPGEAEEGGVRNAHDHESEARGPRDGTLGLARFPNEPSLSQHFSSFAKRAKPEPTRELKKVRCRLELCHEPSRAEPRLSIKLSRVKPSRAQRLGSARFHPYRSTECSCFRDHDHTQIKPVHDNAPLTAAPPFVHDLGHGWLPGSHHCTPVPPSQTRFPVETGTCLLRSSPSGPAAYKTRHPLPQSSSQESKKSKPNREEKPSQENPPLCSASSPPSPEMSSQLIEDHRSGAEVHAGKELCAQKSREFMVELGLPDGLLPLPGLDEVGYNRSTGFVWLRQSAGVTHTFDTIGKQVWYDKEVTAFVEPGRMHTLTGVKSKELLIWVTISEIVVSPSGSKIVFRTPAGLGRAFPVTAFQLNPPAEGEQKEEDAAAN</sequence>
<comment type="caution">
    <text evidence="2">The sequence shown here is derived from an EMBL/GenBank/DDBJ whole genome shotgun (WGS) entry which is preliminary data.</text>
</comment>